<dbReference type="PANTHER" id="PTHR12277:SF79">
    <property type="entry name" value="XAA-PRO DIPEPTIDYL-PEPTIDASE-RELATED"/>
    <property type="match status" value="1"/>
</dbReference>
<comment type="caution">
    <text evidence="3">The sequence shown here is derived from an EMBL/GenBank/DDBJ whole genome shotgun (WGS) entry which is preliminary data.</text>
</comment>
<protein>
    <submittedName>
        <fullName evidence="3">Serine aminopeptidase S33 family</fullName>
    </submittedName>
</protein>
<evidence type="ECO:0000313" key="4">
    <source>
        <dbReference type="Proteomes" id="UP000230161"/>
    </source>
</evidence>
<dbReference type="InterPro" id="IPR029058">
    <property type="entry name" value="AB_hydrolase_fold"/>
</dbReference>
<keyword evidence="1" id="KW-0812">Transmembrane</keyword>
<dbReference type="SUPFAM" id="SSF53474">
    <property type="entry name" value="alpha/beta-Hydrolases"/>
    <property type="match status" value="1"/>
</dbReference>
<feature type="domain" description="AB hydrolase-1" evidence="2">
    <location>
        <begin position="231"/>
        <end position="456"/>
    </location>
</feature>
<proteinExistence type="predicted"/>
<evidence type="ECO:0000259" key="2">
    <source>
        <dbReference type="Pfam" id="PF12697"/>
    </source>
</evidence>
<organism evidence="3 4">
    <name type="scientific">Compostimonas suwonensis</name>
    <dbReference type="NCBI Taxonomy" id="1048394"/>
    <lineage>
        <taxon>Bacteria</taxon>
        <taxon>Bacillati</taxon>
        <taxon>Actinomycetota</taxon>
        <taxon>Actinomycetes</taxon>
        <taxon>Micrococcales</taxon>
        <taxon>Microbacteriaceae</taxon>
        <taxon>Compostimonas</taxon>
    </lineage>
</organism>
<dbReference type="AlphaFoldDB" id="A0A2M9BBM4"/>
<keyword evidence="3" id="KW-0378">Hydrolase</keyword>
<keyword evidence="1" id="KW-0472">Membrane</keyword>
<sequence length="464" mass="49956">MRWRMLTPLKTRVFCGQLCAGTPSCTAESGDCGNDSGNECGNDSGNGCGNGPAKGDGVVRRRSARERAYWRVPRAVGVALAALAGIVGVLALVVAAAASVSVYFARAVVTPPRRRSEDTRVLGIDAGAHEIVLTASADARVPGVYSYWFAQGRGHARVGDILSSQSNRVTRELLGVDSGELAVGVQGRFSGWVYLNPRDLGLPVDDVEIETPLGPAPAWLVPSAEGGDHWVVIVHGRAVTRAEGIRAVPVFREKGYTSLLVSYRNDGDAPSSGDRRYGLGDTEWQDVEAAVDFAVAHGARHVILMGWSMGGAIVLQTVTRSSRMGVVEGLVLESPVIDWVSTLDFQGTGYRLPWLVKESTLELLSHRHGGLATGLAAPIDLKRLDFVSRAGELTLPVLLMHSDDDGYVPSDASRALAAERPDIVTFDPWSVARHTKLWNYDREHWNGSIASWLERFAQGEPERG</sequence>
<evidence type="ECO:0000313" key="3">
    <source>
        <dbReference type="EMBL" id="PJJ55350.1"/>
    </source>
</evidence>
<dbReference type="Proteomes" id="UP000230161">
    <property type="component" value="Unassembled WGS sequence"/>
</dbReference>
<keyword evidence="4" id="KW-1185">Reference proteome</keyword>
<keyword evidence="3" id="KW-0645">Protease</keyword>
<dbReference type="InterPro" id="IPR000073">
    <property type="entry name" value="AB_hydrolase_1"/>
</dbReference>
<gene>
    <name evidence="3" type="ORF">CLV54_3240</name>
</gene>
<accession>A0A2M9BBM4</accession>
<keyword evidence="1" id="KW-1133">Transmembrane helix</keyword>
<dbReference type="GO" id="GO:0004177">
    <property type="term" value="F:aminopeptidase activity"/>
    <property type="evidence" value="ECO:0007669"/>
    <property type="project" value="UniProtKB-KW"/>
</dbReference>
<dbReference type="Pfam" id="PF12697">
    <property type="entry name" value="Abhydrolase_6"/>
    <property type="match status" value="1"/>
</dbReference>
<reference evidence="3 4" key="1">
    <citation type="submission" date="2017-11" db="EMBL/GenBank/DDBJ databases">
        <title>Genomic Encyclopedia of Archaeal and Bacterial Type Strains, Phase II (KMG-II): From Individual Species to Whole Genera.</title>
        <authorList>
            <person name="Goeker M."/>
        </authorList>
    </citation>
    <scope>NUCLEOTIDE SEQUENCE [LARGE SCALE GENOMIC DNA]</scope>
    <source>
        <strain evidence="3 4">DSM 25625</strain>
    </source>
</reference>
<dbReference type="PANTHER" id="PTHR12277">
    <property type="entry name" value="ALPHA/BETA HYDROLASE DOMAIN-CONTAINING PROTEIN"/>
    <property type="match status" value="1"/>
</dbReference>
<dbReference type="EMBL" id="PGFB01000006">
    <property type="protein sequence ID" value="PJJ55350.1"/>
    <property type="molecule type" value="Genomic_DNA"/>
</dbReference>
<evidence type="ECO:0000256" key="1">
    <source>
        <dbReference type="SAM" id="Phobius"/>
    </source>
</evidence>
<dbReference type="Gene3D" id="3.40.50.1820">
    <property type="entry name" value="alpha/beta hydrolase"/>
    <property type="match status" value="1"/>
</dbReference>
<feature type="transmembrane region" description="Helical" evidence="1">
    <location>
        <begin position="75"/>
        <end position="105"/>
    </location>
</feature>
<name>A0A2M9BBM4_9MICO</name>
<keyword evidence="3" id="KW-0031">Aminopeptidase</keyword>